<proteinExistence type="predicted"/>
<feature type="transmembrane region" description="Helical" evidence="1">
    <location>
        <begin position="6"/>
        <end position="25"/>
    </location>
</feature>
<name>A0ABS7ZSN2_9GAMM</name>
<evidence type="ECO:0000256" key="1">
    <source>
        <dbReference type="SAM" id="Phobius"/>
    </source>
</evidence>
<dbReference type="RefSeq" id="WP_225673397.1">
    <property type="nucleotide sequence ID" value="NZ_JAEDAH010000039.1"/>
</dbReference>
<protein>
    <submittedName>
        <fullName evidence="2">Uncharacterized protein</fullName>
    </submittedName>
</protein>
<dbReference type="Proteomes" id="UP000714380">
    <property type="component" value="Unassembled WGS sequence"/>
</dbReference>
<keyword evidence="1" id="KW-0472">Membrane</keyword>
<keyword evidence="3" id="KW-1185">Reference proteome</keyword>
<reference evidence="2 3" key="1">
    <citation type="submission" date="2020-12" db="EMBL/GenBank/DDBJ databases">
        <title>Novel Thalassolituus-related marine hydrocarbonoclastic bacteria mediated algae-derived hydrocarbons mineralization in twilight zone of the northern South China Sea.</title>
        <authorList>
            <person name="Dong C."/>
        </authorList>
    </citation>
    <scope>NUCLEOTIDE SEQUENCE [LARGE SCALE GENOMIC DNA]</scope>
    <source>
        <strain evidence="2 3">IMCC1826</strain>
    </source>
</reference>
<comment type="caution">
    <text evidence="2">The sequence shown here is derived from an EMBL/GenBank/DDBJ whole genome shotgun (WGS) entry which is preliminary data.</text>
</comment>
<keyword evidence="1" id="KW-1133">Transmembrane helix</keyword>
<evidence type="ECO:0000313" key="3">
    <source>
        <dbReference type="Proteomes" id="UP000714380"/>
    </source>
</evidence>
<evidence type="ECO:0000313" key="2">
    <source>
        <dbReference type="EMBL" id="MCA6063410.1"/>
    </source>
</evidence>
<feature type="transmembrane region" description="Helical" evidence="1">
    <location>
        <begin position="32"/>
        <end position="52"/>
    </location>
</feature>
<dbReference type="EMBL" id="JAEDAH010000039">
    <property type="protein sequence ID" value="MCA6063410.1"/>
    <property type="molecule type" value="Genomic_DNA"/>
</dbReference>
<gene>
    <name evidence="2" type="ORF">I9W95_07300</name>
</gene>
<sequence length="59" mass="6697">MNVRSIVASSVFVAIFLAFLIWLYFIGRISIFGVIVILVSGGIFVSMSKFLYKNFWGEE</sequence>
<organism evidence="2 3">
    <name type="scientific">Thalassolituus marinus</name>
    <dbReference type="NCBI Taxonomy" id="671053"/>
    <lineage>
        <taxon>Bacteria</taxon>
        <taxon>Pseudomonadati</taxon>
        <taxon>Pseudomonadota</taxon>
        <taxon>Gammaproteobacteria</taxon>
        <taxon>Oceanospirillales</taxon>
        <taxon>Oceanospirillaceae</taxon>
        <taxon>Thalassolituus</taxon>
    </lineage>
</organism>
<accession>A0ABS7ZSN2</accession>
<keyword evidence="1" id="KW-0812">Transmembrane</keyword>